<gene>
    <name evidence="3" type="ORF">HNP84_006577</name>
</gene>
<name>A0A840PDM3_9ACTN</name>
<evidence type="ECO:0000313" key="3">
    <source>
        <dbReference type="EMBL" id="MBB5136826.1"/>
    </source>
</evidence>
<dbReference type="PANTHER" id="PTHR43459:SF1">
    <property type="entry name" value="EG:BACN32G11.4 PROTEIN"/>
    <property type="match status" value="1"/>
</dbReference>
<evidence type="ECO:0000256" key="2">
    <source>
        <dbReference type="RuleBase" id="RU003707"/>
    </source>
</evidence>
<dbReference type="InterPro" id="IPR018376">
    <property type="entry name" value="Enoyl-CoA_hyd/isom_CS"/>
</dbReference>
<sequence>MTDGATARYGAYEAIEVAVSESIALITLGADPDRANPTTAMTPELTACFRGMRDDPDIRAIVITGRGRRFSSGGDIGTMRERAERMADPRGNPAWVRRLPVDRGTDFMTAMLDLDVPVIAAVNGHAVGAGLRIALLADIMVVAEEAKLGDTHVLRGLVAPQAYLLALAAGMPRAKSMLLSGKLISGAQAVQIGLADRALPAQDVLSSALAQARELAALPPLAIRWTKRILNNQIRQAVHAHATEGYGLESLTMLSRDHAEAVAAFLEKRDPAGYEGR</sequence>
<protein>
    <submittedName>
        <fullName evidence="3">Enoyl-CoA hydratase/carnithine racemase</fullName>
    </submittedName>
</protein>
<dbReference type="AlphaFoldDB" id="A0A840PDM3"/>
<dbReference type="GO" id="GO:0003824">
    <property type="term" value="F:catalytic activity"/>
    <property type="evidence" value="ECO:0007669"/>
    <property type="project" value="InterPro"/>
</dbReference>
<dbReference type="InterPro" id="IPR029045">
    <property type="entry name" value="ClpP/crotonase-like_dom_sf"/>
</dbReference>
<dbReference type="Proteomes" id="UP000578449">
    <property type="component" value="Unassembled WGS sequence"/>
</dbReference>
<dbReference type="PROSITE" id="PS00166">
    <property type="entry name" value="ENOYL_COA_HYDRATASE"/>
    <property type="match status" value="1"/>
</dbReference>
<dbReference type="SUPFAM" id="SSF52096">
    <property type="entry name" value="ClpP/crotonase"/>
    <property type="match status" value="1"/>
</dbReference>
<dbReference type="CDD" id="cd06558">
    <property type="entry name" value="crotonase-like"/>
    <property type="match status" value="1"/>
</dbReference>
<dbReference type="Gene3D" id="1.10.12.10">
    <property type="entry name" value="Lyase 2-enoyl-coa Hydratase, Chain A, domain 2"/>
    <property type="match status" value="1"/>
</dbReference>
<dbReference type="Pfam" id="PF00378">
    <property type="entry name" value="ECH_1"/>
    <property type="match status" value="1"/>
</dbReference>
<dbReference type="PANTHER" id="PTHR43459">
    <property type="entry name" value="ENOYL-COA HYDRATASE"/>
    <property type="match status" value="1"/>
</dbReference>
<dbReference type="RefSeq" id="WP_185053686.1">
    <property type="nucleotide sequence ID" value="NZ_BAABIX010000008.1"/>
</dbReference>
<proteinExistence type="inferred from homology"/>
<dbReference type="InterPro" id="IPR014748">
    <property type="entry name" value="Enoyl-CoA_hydra_C"/>
</dbReference>
<accession>A0A840PDM3</accession>
<dbReference type="InterPro" id="IPR001753">
    <property type="entry name" value="Enoyl-CoA_hydra/iso"/>
</dbReference>
<dbReference type="EMBL" id="JACHGN010000015">
    <property type="protein sequence ID" value="MBB5136826.1"/>
    <property type="molecule type" value="Genomic_DNA"/>
</dbReference>
<comment type="similarity">
    <text evidence="1 2">Belongs to the enoyl-CoA hydratase/isomerase family.</text>
</comment>
<organism evidence="3 4">
    <name type="scientific">Thermocatellispora tengchongensis</name>
    <dbReference type="NCBI Taxonomy" id="1073253"/>
    <lineage>
        <taxon>Bacteria</taxon>
        <taxon>Bacillati</taxon>
        <taxon>Actinomycetota</taxon>
        <taxon>Actinomycetes</taxon>
        <taxon>Streptosporangiales</taxon>
        <taxon>Streptosporangiaceae</taxon>
        <taxon>Thermocatellispora</taxon>
    </lineage>
</organism>
<evidence type="ECO:0000256" key="1">
    <source>
        <dbReference type="ARBA" id="ARBA00005254"/>
    </source>
</evidence>
<evidence type="ECO:0000313" key="4">
    <source>
        <dbReference type="Proteomes" id="UP000578449"/>
    </source>
</evidence>
<keyword evidence="4" id="KW-1185">Reference proteome</keyword>
<comment type="caution">
    <text evidence="3">The sequence shown here is derived from an EMBL/GenBank/DDBJ whole genome shotgun (WGS) entry which is preliminary data.</text>
</comment>
<reference evidence="3 4" key="1">
    <citation type="submission" date="2020-08" db="EMBL/GenBank/DDBJ databases">
        <title>Genomic Encyclopedia of Type Strains, Phase IV (KMG-IV): sequencing the most valuable type-strain genomes for metagenomic binning, comparative biology and taxonomic classification.</title>
        <authorList>
            <person name="Goeker M."/>
        </authorList>
    </citation>
    <scope>NUCLEOTIDE SEQUENCE [LARGE SCALE GENOMIC DNA]</scope>
    <source>
        <strain evidence="3 4">DSM 45615</strain>
    </source>
</reference>
<dbReference type="Gene3D" id="3.90.226.10">
    <property type="entry name" value="2-enoyl-CoA Hydratase, Chain A, domain 1"/>
    <property type="match status" value="1"/>
</dbReference>